<protein>
    <submittedName>
        <fullName evidence="1">Uncharacterized protein</fullName>
    </submittedName>
</protein>
<name>A0A161VS65_NODSP</name>
<dbReference type="Proteomes" id="UP000076555">
    <property type="component" value="Unassembled WGS sequence"/>
</dbReference>
<dbReference type="EMBL" id="LWAJ01000116">
    <property type="protein sequence ID" value="KZL50015.1"/>
    <property type="molecule type" value="Genomic_DNA"/>
</dbReference>
<dbReference type="AlphaFoldDB" id="A0A161VS65"/>
<dbReference type="RefSeq" id="WP_027402947.1">
    <property type="nucleotide sequence ID" value="NZ_CAWMRI010000116.1"/>
</dbReference>
<gene>
    <name evidence="1" type="ORF">A2T98_09550</name>
</gene>
<evidence type="ECO:0000313" key="1">
    <source>
        <dbReference type="EMBL" id="KZL50015.1"/>
    </source>
</evidence>
<proteinExistence type="predicted"/>
<organism evidence="1 2">
    <name type="scientific">Nodularia spumigena CENA596</name>
    <dbReference type="NCBI Taxonomy" id="1819295"/>
    <lineage>
        <taxon>Bacteria</taxon>
        <taxon>Bacillati</taxon>
        <taxon>Cyanobacteriota</taxon>
        <taxon>Cyanophyceae</taxon>
        <taxon>Nostocales</taxon>
        <taxon>Nodulariaceae</taxon>
        <taxon>Nodularia</taxon>
    </lineage>
</organism>
<accession>A0A161VS65</accession>
<dbReference type="OrthoDB" id="467329at2"/>
<reference evidence="1 2" key="1">
    <citation type="submission" date="2016-04" db="EMBL/GenBank/DDBJ databases">
        <title>Draft Genome Assembly of the Bloom-forming Cyanobacterium Nodularia spumigena Strain CENA596 in Shrimp Production Ponds.</title>
        <authorList>
            <person name="Popin R.V."/>
            <person name="Rigonato J."/>
            <person name="Abreu V.A."/>
            <person name="Andreote A.P."/>
            <person name="Silveira S.B."/>
            <person name="Odebrecht C."/>
            <person name="Fiore M.F."/>
        </authorList>
    </citation>
    <scope>NUCLEOTIDE SEQUENCE [LARGE SCALE GENOMIC DNA]</scope>
    <source>
        <strain evidence="1 2">CENA596</strain>
    </source>
</reference>
<evidence type="ECO:0000313" key="2">
    <source>
        <dbReference type="Proteomes" id="UP000076555"/>
    </source>
</evidence>
<comment type="caution">
    <text evidence="1">The sequence shown here is derived from an EMBL/GenBank/DDBJ whole genome shotgun (WGS) entry which is preliminary data.</text>
</comment>
<sequence>MENITIQVDPEIAKAYREAEPEKQQKIQIFLNIMLQKAVSQKPLLDIMEEASQQAIANGMTPEILESILNDEN</sequence>